<comment type="caution">
    <text evidence="2">The sequence shown here is derived from an EMBL/GenBank/DDBJ whole genome shotgun (WGS) entry which is preliminary data.</text>
</comment>
<gene>
    <name evidence="2" type="ORF">LCGC14_2565970</name>
</gene>
<dbReference type="EMBL" id="LAZR01042486">
    <property type="protein sequence ID" value="KKL09427.1"/>
    <property type="molecule type" value="Genomic_DNA"/>
</dbReference>
<dbReference type="AlphaFoldDB" id="A0A0F9B6L1"/>
<evidence type="ECO:0000313" key="2">
    <source>
        <dbReference type="EMBL" id="KKL09427.1"/>
    </source>
</evidence>
<dbReference type="InterPro" id="IPR052345">
    <property type="entry name" value="Rad_response_metalloprotease"/>
</dbReference>
<organism evidence="2">
    <name type="scientific">marine sediment metagenome</name>
    <dbReference type="NCBI Taxonomy" id="412755"/>
    <lineage>
        <taxon>unclassified sequences</taxon>
        <taxon>metagenomes</taxon>
        <taxon>ecological metagenomes</taxon>
    </lineage>
</organism>
<dbReference type="PANTHER" id="PTHR43236">
    <property type="entry name" value="ANTITOXIN HIGA1"/>
    <property type="match status" value="1"/>
</dbReference>
<sequence>MMKGNFRYDENGVPFISKKEIESLALKVCRWFDEGTSETPTRVDILRIYQKLADRKELCFAYEDLNPSQKEKRILGKFCYGTPPRIILDKTHEESESSMRVRFTLAHELGHFVLHRHRKIKNTEELIDTAEDLPRYFITPKKSRNWVEWQAKYFAGALLIPPAPVEKELKIIQKDMEIKRNIGEIYLDDSASNKRDFLGTLAKLAIFFNVSQTCMEIRLRQLNLLIDKRKTSGEFALSCDINKLFS</sequence>
<name>A0A0F9B6L1_9ZZZZ</name>
<dbReference type="Gene3D" id="1.10.10.2910">
    <property type="match status" value="1"/>
</dbReference>
<dbReference type="Pfam" id="PF06114">
    <property type="entry name" value="Peptidase_M78"/>
    <property type="match status" value="1"/>
</dbReference>
<protein>
    <recommendedName>
        <fullName evidence="1">IrrE N-terminal-like domain-containing protein</fullName>
    </recommendedName>
</protein>
<reference evidence="2" key="1">
    <citation type="journal article" date="2015" name="Nature">
        <title>Complex archaea that bridge the gap between prokaryotes and eukaryotes.</title>
        <authorList>
            <person name="Spang A."/>
            <person name="Saw J.H."/>
            <person name="Jorgensen S.L."/>
            <person name="Zaremba-Niedzwiedzka K."/>
            <person name="Martijn J."/>
            <person name="Lind A.E."/>
            <person name="van Eijk R."/>
            <person name="Schleper C."/>
            <person name="Guy L."/>
            <person name="Ettema T.J."/>
        </authorList>
    </citation>
    <scope>NUCLEOTIDE SEQUENCE</scope>
</reference>
<dbReference type="PANTHER" id="PTHR43236:SF2">
    <property type="entry name" value="BLL0069 PROTEIN"/>
    <property type="match status" value="1"/>
</dbReference>
<accession>A0A0F9B6L1</accession>
<dbReference type="InterPro" id="IPR010359">
    <property type="entry name" value="IrrE_HExxH"/>
</dbReference>
<feature type="domain" description="IrrE N-terminal-like" evidence="1">
    <location>
        <begin position="94"/>
        <end position="186"/>
    </location>
</feature>
<proteinExistence type="predicted"/>
<evidence type="ECO:0000259" key="1">
    <source>
        <dbReference type="Pfam" id="PF06114"/>
    </source>
</evidence>